<dbReference type="InterPro" id="IPR002893">
    <property type="entry name" value="Znf_MYND"/>
</dbReference>
<dbReference type="Proteomes" id="UP000076798">
    <property type="component" value="Unassembled WGS sequence"/>
</dbReference>
<accession>A0A165Y4M9</accession>
<gene>
    <name evidence="6" type="ORF">SISSUDRAFT_993634</name>
</gene>
<dbReference type="AlphaFoldDB" id="A0A165Y4M9"/>
<sequence>MATRHEMISNLRALGIELHPDTKMSEERLKKKLHRALDCAQLLSKRLPSSTLDPANLKSWKGPSQKAFVAGNAIEGHPEMNAMHSASQLSPDEDDHFSEMRQALYSLAQQKDQGLKATLIQDEDEISGMCIKFVDVLHLDDKTPVMILLYDHTVPGVLPPMEQLQFCARELCTPHIHVVASQGSQKLLQRLLLLNSRRLPASYQPPRQPYERNFKLSFVLPTGPLSMVDLGTLNEEKGCDVCGEKATQRCSACESVMYCGKACQTHGWRSHKTQCKALSLGTWSTMKFQSLADTLPMFNGIPVEIFNMNRYTRSDEMHGEEGWASTTRDVGPNIHGTNPFVIKIQTNGDTIRVYDRRRSLDVYLMKSWNLENFLILHAAAGTGFRGLKCYRWAKRVSDWELSICLDRKLPEDPRW</sequence>
<keyword evidence="7" id="KW-1185">Reference proteome</keyword>
<evidence type="ECO:0000256" key="2">
    <source>
        <dbReference type="ARBA" id="ARBA00022771"/>
    </source>
</evidence>
<evidence type="ECO:0000256" key="4">
    <source>
        <dbReference type="PROSITE-ProRule" id="PRU00134"/>
    </source>
</evidence>
<proteinExistence type="predicted"/>
<organism evidence="6 7">
    <name type="scientific">Sistotremastrum suecicum HHB10207 ss-3</name>
    <dbReference type="NCBI Taxonomy" id="1314776"/>
    <lineage>
        <taxon>Eukaryota</taxon>
        <taxon>Fungi</taxon>
        <taxon>Dikarya</taxon>
        <taxon>Basidiomycota</taxon>
        <taxon>Agaricomycotina</taxon>
        <taxon>Agaricomycetes</taxon>
        <taxon>Sistotremastrales</taxon>
        <taxon>Sistotremastraceae</taxon>
        <taxon>Sistotremastrum</taxon>
    </lineage>
</organism>
<evidence type="ECO:0000259" key="5">
    <source>
        <dbReference type="PROSITE" id="PS50865"/>
    </source>
</evidence>
<dbReference type="EMBL" id="KV428287">
    <property type="protein sequence ID" value="KZT32877.1"/>
    <property type="molecule type" value="Genomic_DNA"/>
</dbReference>
<keyword evidence="1" id="KW-0479">Metal-binding</keyword>
<evidence type="ECO:0000313" key="7">
    <source>
        <dbReference type="Proteomes" id="UP000076798"/>
    </source>
</evidence>
<feature type="domain" description="MYND-type" evidence="5">
    <location>
        <begin position="239"/>
        <end position="275"/>
    </location>
</feature>
<keyword evidence="3" id="KW-0862">Zinc</keyword>
<dbReference type="SUPFAM" id="SSF144232">
    <property type="entry name" value="HIT/MYND zinc finger-like"/>
    <property type="match status" value="1"/>
</dbReference>
<reference evidence="6 7" key="1">
    <citation type="journal article" date="2016" name="Mol. Biol. Evol.">
        <title>Comparative Genomics of Early-Diverging Mushroom-Forming Fungi Provides Insights into the Origins of Lignocellulose Decay Capabilities.</title>
        <authorList>
            <person name="Nagy L.G."/>
            <person name="Riley R."/>
            <person name="Tritt A."/>
            <person name="Adam C."/>
            <person name="Daum C."/>
            <person name="Floudas D."/>
            <person name="Sun H."/>
            <person name="Yadav J.S."/>
            <person name="Pangilinan J."/>
            <person name="Larsson K.H."/>
            <person name="Matsuura K."/>
            <person name="Barry K."/>
            <person name="Labutti K."/>
            <person name="Kuo R."/>
            <person name="Ohm R.A."/>
            <person name="Bhattacharya S.S."/>
            <person name="Shirouzu T."/>
            <person name="Yoshinaga Y."/>
            <person name="Martin F.M."/>
            <person name="Grigoriev I.V."/>
            <person name="Hibbett D.S."/>
        </authorList>
    </citation>
    <scope>NUCLEOTIDE SEQUENCE [LARGE SCALE GENOMIC DNA]</scope>
    <source>
        <strain evidence="6 7">HHB10207 ss-3</strain>
    </source>
</reference>
<dbReference type="Pfam" id="PF01753">
    <property type="entry name" value="zf-MYND"/>
    <property type="match status" value="1"/>
</dbReference>
<dbReference type="GO" id="GO:0008270">
    <property type="term" value="F:zinc ion binding"/>
    <property type="evidence" value="ECO:0007669"/>
    <property type="project" value="UniProtKB-KW"/>
</dbReference>
<evidence type="ECO:0000313" key="6">
    <source>
        <dbReference type="EMBL" id="KZT32877.1"/>
    </source>
</evidence>
<dbReference type="Gene3D" id="6.10.140.2220">
    <property type="match status" value="1"/>
</dbReference>
<evidence type="ECO:0000256" key="3">
    <source>
        <dbReference type="ARBA" id="ARBA00022833"/>
    </source>
</evidence>
<dbReference type="OrthoDB" id="341421at2759"/>
<dbReference type="STRING" id="1314776.A0A165Y4M9"/>
<evidence type="ECO:0000256" key="1">
    <source>
        <dbReference type="ARBA" id="ARBA00022723"/>
    </source>
</evidence>
<dbReference type="PROSITE" id="PS01360">
    <property type="entry name" value="ZF_MYND_1"/>
    <property type="match status" value="1"/>
</dbReference>
<name>A0A165Y4M9_9AGAM</name>
<keyword evidence="2 4" id="KW-0863">Zinc-finger</keyword>
<dbReference type="PROSITE" id="PS50865">
    <property type="entry name" value="ZF_MYND_2"/>
    <property type="match status" value="1"/>
</dbReference>
<protein>
    <recommendedName>
        <fullName evidence="5">MYND-type domain-containing protein</fullName>
    </recommendedName>
</protein>